<name>A0AAD6GAU5_9EURO</name>
<feature type="compositionally biased region" description="Polar residues" evidence="1">
    <location>
        <begin position="85"/>
        <end position="97"/>
    </location>
</feature>
<dbReference type="Proteomes" id="UP001220324">
    <property type="component" value="Unassembled WGS sequence"/>
</dbReference>
<feature type="region of interest" description="Disordered" evidence="1">
    <location>
        <begin position="1"/>
        <end position="49"/>
    </location>
</feature>
<evidence type="ECO:0000313" key="3">
    <source>
        <dbReference type="Proteomes" id="UP001220324"/>
    </source>
</evidence>
<sequence length="403" mass="43919">MSSEHSQSNSQDYSSHRRNPDLSEDPALQQFGHLSTPIESVQPPAFQQSALSNSASSWPFITSPVPALEASSLPSSAFHFSSLPQGSTTPLHSNSLPESFYDPDPSYSEHSYSESSYSKPSYSEQYPEQTIHQSIEQNNYKEELPTEHPRGLGITPYPMSVASDTYFAGPMQPNSHHYAWPNRPFQPLQPSSGNMYQQFPPPHSYPSSSFSAAYGSHPNGPMPGYHPEPHAPPSYLPGAPGSARQSHSRSPSMARSFPPHTAAAVSEQPLMTSSPPYVMNQPAYYLPEAPPIPSSHPSSMASQASSMVADAVFSPPESIPGSDNERQVRVVSSRPRPQCWDHGCNGREFSTFSNLLRHQREKSGVVAKAECHVCGAVFTRTTARNIHVAQGKCKGAGREPSAE</sequence>
<evidence type="ECO:0008006" key="4">
    <source>
        <dbReference type="Google" id="ProtNLM"/>
    </source>
</evidence>
<dbReference type="AlphaFoldDB" id="A0AAD6GAU5"/>
<keyword evidence="3" id="KW-1185">Reference proteome</keyword>
<proteinExistence type="predicted"/>
<feature type="compositionally biased region" description="Low complexity" evidence="1">
    <location>
        <begin position="102"/>
        <end position="128"/>
    </location>
</feature>
<reference evidence="2 3" key="1">
    <citation type="journal article" date="2023" name="IMA Fungus">
        <title>Comparative genomic study of the Penicillium genus elucidates a diverse pangenome and 15 lateral gene transfer events.</title>
        <authorList>
            <person name="Petersen C."/>
            <person name="Sorensen T."/>
            <person name="Nielsen M.R."/>
            <person name="Sondergaard T.E."/>
            <person name="Sorensen J.L."/>
            <person name="Fitzpatrick D.A."/>
            <person name="Frisvad J.C."/>
            <person name="Nielsen K.L."/>
        </authorList>
    </citation>
    <scope>NUCLEOTIDE SEQUENCE [LARGE SCALE GENOMIC DNA]</scope>
    <source>
        <strain evidence="2 3">IBT 35679</strain>
    </source>
</reference>
<feature type="compositionally biased region" description="Low complexity" evidence="1">
    <location>
        <begin position="205"/>
        <end position="218"/>
    </location>
</feature>
<protein>
    <recommendedName>
        <fullName evidence="4">C2H2-type domain-containing protein</fullName>
    </recommendedName>
</protein>
<feature type="compositionally biased region" description="Polar residues" evidence="1">
    <location>
        <begin position="243"/>
        <end position="253"/>
    </location>
</feature>
<feature type="compositionally biased region" description="Pro residues" evidence="1">
    <location>
        <begin position="220"/>
        <end position="235"/>
    </location>
</feature>
<feature type="region of interest" description="Disordered" evidence="1">
    <location>
        <begin position="78"/>
        <end position="129"/>
    </location>
</feature>
<comment type="caution">
    <text evidence="2">The sequence shown here is derived from an EMBL/GenBank/DDBJ whole genome shotgun (WGS) entry which is preliminary data.</text>
</comment>
<feature type="region of interest" description="Disordered" evidence="1">
    <location>
        <begin position="200"/>
        <end position="263"/>
    </location>
</feature>
<evidence type="ECO:0000313" key="2">
    <source>
        <dbReference type="EMBL" id="KAJ5525487.1"/>
    </source>
</evidence>
<gene>
    <name evidence="2" type="ORF">N7494_012137</name>
</gene>
<feature type="compositionally biased region" description="Polar residues" evidence="1">
    <location>
        <begin position="1"/>
        <end position="13"/>
    </location>
</feature>
<accession>A0AAD6GAU5</accession>
<dbReference type="EMBL" id="JAQIZZ010000008">
    <property type="protein sequence ID" value="KAJ5525487.1"/>
    <property type="molecule type" value="Genomic_DNA"/>
</dbReference>
<dbReference type="Gene3D" id="3.30.160.60">
    <property type="entry name" value="Classic Zinc Finger"/>
    <property type="match status" value="1"/>
</dbReference>
<evidence type="ECO:0000256" key="1">
    <source>
        <dbReference type="SAM" id="MobiDB-lite"/>
    </source>
</evidence>
<organism evidence="2 3">
    <name type="scientific">Penicillium frequentans</name>
    <dbReference type="NCBI Taxonomy" id="3151616"/>
    <lineage>
        <taxon>Eukaryota</taxon>
        <taxon>Fungi</taxon>
        <taxon>Dikarya</taxon>
        <taxon>Ascomycota</taxon>
        <taxon>Pezizomycotina</taxon>
        <taxon>Eurotiomycetes</taxon>
        <taxon>Eurotiomycetidae</taxon>
        <taxon>Eurotiales</taxon>
        <taxon>Aspergillaceae</taxon>
        <taxon>Penicillium</taxon>
    </lineage>
</organism>